<reference evidence="1 3" key="2">
    <citation type="submission" date="2018-03" db="EMBL/GenBank/DDBJ databases">
        <title>Genomic Encyclopedia of Archaeal and Bacterial Type Strains, Phase II (KMG-II): from individual species to whole genera.</title>
        <authorList>
            <person name="Goeker M."/>
        </authorList>
    </citation>
    <scope>NUCLEOTIDE SEQUENCE [LARGE SCALE GENOMIC DNA]</scope>
    <source>
        <strain evidence="1 3">DSM 25227</strain>
    </source>
</reference>
<reference evidence="2 4" key="1">
    <citation type="submission" date="2016-10" db="EMBL/GenBank/DDBJ databases">
        <authorList>
            <person name="Cai Z."/>
        </authorList>
    </citation>
    <scope>NUCLEOTIDE SEQUENCE [LARGE SCALE GENOMIC DNA]</scope>
    <source>
        <strain evidence="2 4">DSM 25227</strain>
    </source>
</reference>
<keyword evidence="3" id="KW-1185">Reference proteome</keyword>
<dbReference type="RefSeq" id="WP_109563070.1">
    <property type="nucleotide sequence ID" value="NZ_QGDJ01000001.1"/>
</dbReference>
<evidence type="ECO:0000313" key="3">
    <source>
        <dbReference type="Proteomes" id="UP000245839"/>
    </source>
</evidence>
<protein>
    <recommendedName>
        <fullName evidence="5">Cupin domain-containing protein</fullName>
    </recommendedName>
</protein>
<dbReference type="Proteomes" id="UP000251571">
    <property type="component" value="Unassembled WGS sequence"/>
</dbReference>
<dbReference type="InterPro" id="IPR014710">
    <property type="entry name" value="RmlC-like_jellyroll"/>
</dbReference>
<evidence type="ECO:0008006" key="5">
    <source>
        <dbReference type="Google" id="ProtNLM"/>
    </source>
</evidence>
<gene>
    <name evidence="1" type="ORF">BCF38_101938</name>
    <name evidence="2" type="ORF">SAMN05421539_101938</name>
</gene>
<sequence length="119" mass="13360">MRYFKLYVDEAGESHWQDVEVALAERTFAPPAQAIEISEPAPARAMLFLRLRSGWNEPVHPTPVEQTLICRAGSVLVTASDGDTREICRGDVWRMEDTHGQGHHTQVTSVEDFEAVIVQ</sequence>
<dbReference type="AlphaFoldDB" id="A0A2Y9BWB9"/>
<proteinExistence type="predicted"/>
<name>A0A2Y9BWB9_9RHOB</name>
<evidence type="ECO:0000313" key="1">
    <source>
        <dbReference type="EMBL" id="PWJ22524.1"/>
    </source>
</evidence>
<dbReference type="Gene3D" id="2.60.120.10">
    <property type="entry name" value="Jelly Rolls"/>
    <property type="match status" value="1"/>
</dbReference>
<accession>A0A2Y9BWB9</accession>
<dbReference type="OrthoDB" id="7509071at2"/>
<dbReference type="SUPFAM" id="SSF51182">
    <property type="entry name" value="RmlC-like cupins"/>
    <property type="match status" value="1"/>
</dbReference>
<evidence type="ECO:0000313" key="2">
    <source>
        <dbReference type="EMBL" id="SSA38802.1"/>
    </source>
</evidence>
<dbReference type="InterPro" id="IPR011051">
    <property type="entry name" value="RmlC_Cupin_sf"/>
</dbReference>
<organism evidence="2 4">
    <name type="scientific">Jannaschia seohaensis</name>
    <dbReference type="NCBI Taxonomy" id="475081"/>
    <lineage>
        <taxon>Bacteria</taxon>
        <taxon>Pseudomonadati</taxon>
        <taxon>Pseudomonadota</taxon>
        <taxon>Alphaproteobacteria</taxon>
        <taxon>Rhodobacterales</taxon>
        <taxon>Roseobacteraceae</taxon>
        <taxon>Jannaschia</taxon>
    </lineage>
</organism>
<dbReference type="EMBL" id="UETC01000001">
    <property type="protein sequence ID" value="SSA38802.1"/>
    <property type="molecule type" value="Genomic_DNA"/>
</dbReference>
<dbReference type="Proteomes" id="UP000245839">
    <property type="component" value="Unassembled WGS sequence"/>
</dbReference>
<dbReference type="EMBL" id="QGDJ01000001">
    <property type="protein sequence ID" value="PWJ22524.1"/>
    <property type="molecule type" value="Genomic_DNA"/>
</dbReference>
<evidence type="ECO:0000313" key="4">
    <source>
        <dbReference type="Proteomes" id="UP000251571"/>
    </source>
</evidence>